<keyword evidence="6 7" id="KW-0539">Nucleus</keyword>
<dbReference type="EMBL" id="CAJNYU010002247">
    <property type="protein sequence ID" value="CAF3522631.1"/>
    <property type="molecule type" value="Genomic_DNA"/>
</dbReference>
<dbReference type="PANTHER" id="PTHR13074">
    <property type="entry name" value="MEDIATOR OF RNA POLYMERASE II TRANSCRIPTION SUBUNIT 8"/>
    <property type="match status" value="1"/>
</dbReference>
<dbReference type="GO" id="GO:0070847">
    <property type="term" value="C:core mediator complex"/>
    <property type="evidence" value="ECO:0007669"/>
    <property type="project" value="TreeGrafter"/>
</dbReference>
<accession>A0A820EWQ5</accession>
<sequence>MDRPTSLAQNKLNEYDKLQQILDKVRDLKQSLANFFAEYEHGQPSWPTILDEMNVLSSQITTLRSSIRNMLPLLRTNSIIPMCISPENDPHVEQLTERRLSIFNHDFMPQLLRTKNLPEIEERERLLNTNANTNMNNSFGRPITSPNEIYSRVQELNTVLNSIGDIFRHTKEMTDKSEKQFDLQRFTNPGDTKRLLEAMNSGVGLRVPSDTSSSSITTNDQTNLNQQMPTQPQRPQPPTLKIKTTSRPNR</sequence>
<dbReference type="PANTHER" id="PTHR13074:SF9">
    <property type="entry name" value="MEDIATOR OF RNA POLYMERASE II TRANSCRIPTION SUBUNIT 8"/>
    <property type="match status" value="1"/>
</dbReference>
<evidence type="ECO:0000313" key="10">
    <source>
        <dbReference type="EMBL" id="CAF3514682.1"/>
    </source>
</evidence>
<dbReference type="EMBL" id="CAJNYD010004214">
    <property type="protein sequence ID" value="CAF3580468.1"/>
    <property type="molecule type" value="Genomic_DNA"/>
</dbReference>
<evidence type="ECO:0000256" key="7">
    <source>
        <dbReference type="RuleBase" id="RU364144"/>
    </source>
</evidence>
<evidence type="ECO:0000256" key="8">
    <source>
        <dbReference type="SAM" id="MobiDB-lite"/>
    </source>
</evidence>
<comment type="subunit">
    <text evidence="7">Component of the Mediator complex.</text>
</comment>
<evidence type="ECO:0000313" key="9">
    <source>
        <dbReference type="EMBL" id="CAF3290270.1"/>
    </source>
</evidence>
<keyword evidence="3 7" id="KW-0805">Transcription regulation</keyword>
<dbReference type="Proteomes" id="UP000663865">
    <property type="component" value="Unassembled WGS sequence"/>
</dbReference>
<feature type="region of interest" description="Disordered" evidence="8">
    <location>
        <begin position="202"/>
        <end position="250"/>
    </location>
</feature>
<evidence type="ECO:0000313" key="17">
    <source>
        <dbReference type="EMBL" id="CAF4562586.1"/>
    </source>
</evidence>
<evidence type="ECO:0000313" key="18">
    <source>
        <dbReference type="EMBL" id="CAF4762742.1"/>
    </source>
</evidence>
<dbReference type="GO" id="GO:0006357">
    <property type="term" value="P:regulation of transcription by RNA polymerase II"/>
    <property type="evidence" value="ECO:0007669"/>
    <property type="project" value="InterPro"/>
</dbReference>
<dbReference type="Proteomes" id="UP000663838">
    <property type="component" value="Unassembled WGS sequence"/>
</dbReference>
<dbReference type="Proteomes" id="UP000663869">
    <property type="component" value="Unassembled WGS sequence"/>
</dbReference>
<keyword evidence="4 7" id="KW-0010">Activator</keyword>
<organism evidence="14 19">
    <name type="scientific">Rotaria socialis</name>
    <dbReference type="NCBI Taxonomy" id="392032"/>
    <lineage>
        <taxon>Eukaryota</taxon>
        <taxon>Metazoa</taxon>
        <taxon>Spiralia</taxon>
        <taxon>Gnathifera</taxon>
        <taxon>Rotifera</taxon>
        <taxon>Eurotatoria</taxon>
        <taxon>Bdelloidea</taxon>
        <taxon>Philodinida</taxon>
        <taxon>Philodinidae</taxon>
        <taxon>Rotaria</taxon>
    </lineage>
</organism>
<dbReference type="EMBL" id="CAJOBS010000374">
    <property type="protein sequence ID" value="CAF4562586.1"/>
    <property type="molecule type" value="Genomic_DNA"/>
</dbReference>
<evidence type="ECO:0000313" key="11">
    <source>
        <dbReference type="EMBL" id="CAF3522631.1"/>
    </source>
</evidence>
<comment type="similarity">
    <text evidence="2 7">Belongs to the Mediator complex subunit 8 family.</text>
</comment>
<dbReference type="Proteomes" id="UP000663873">
    <property type="component" value="Unassembled WGS sequence"/>
</dbReference>
<dbReference type="EMBL" id="CAJNYT010004610">
    <property type="protein sequence ID" value="CAF3673717.1"/>
    <property type="molecule type" value="Genomic_DNA"/>
</dbReference>
<evidence type="ECO:0000256" key="3">
    <source>
        <dbReference type="ARBA" id="ARBA00023015"/>
    </source>
</evidence>
<dbReference type="Pfam" id="PF10232">
    <property type="entry name" value="Med8"/>
    <property type="match status" value="1"/>
</dbReference>
<dbReference type="GO" id="GO:0003712">
    <property type="term" value="F:transcription coregulator activity"/>
    <property type="evidence" value="ECO:0007669"/>
    <property type="project" value="InterPro"/>
</dbReference>
<dbReference type="Proteomes" id="UP000663851">
    <property type="component" value="Unassembled WGS sequence"/>
</dbReference>
<evidence type="ECO:0000256" key="4">
    <source>
        <dbReference type="ARBA" id="ARBA00023159"/>
    </source>
</evidence>
<dbReference type="EMBL" id="CAJOBR010004018">
    <property type="protein sequence ID" value="CAF4762742.1"/>
    <property type="molecule type" value="Genomic_DNA"/>
</dbReference>
<keyword evidence="5 7" id="KW-0804">Transcription</keyword>
<dbReference type="EMBL" id="CAJNXB010002981">
    <property type="protein sequence ID" value="CAF3290270.1"/>
    <property type="molecule type" value="Genomic_DNA"/>
</dbReference>
<proteinExistence type="inferred from homology"/>
<evidence type="ECO:0000313" key="12">
    <source>
        <dbReference type="EMBL" id="CAF3580468.1"/>
    </source>
</evidence>
<evidence type="ECO:0000313" key="14">
    <source>
        <dbReference type="EMBL" id="CAF4252388.1"/>
    </source>
</evidence>
<evidence type="ECO:0000256" key="5">
    <source>
        <dbReference type="ARBA" id="ARBA00023163"/>
    </source>
</evidence>
<evidence type="ECO:0000256" key="6">
    <source>
        <dbReference type="ARBA" id="ARBA00023242"/>
    </source>
</evidence>
<evidence type="ECO:0000256" key="2">
    <source>
        <dbReference type="ARBA" id="ARBA00005716"/>
    </source>
</evidence>
<feature type="compositionally biased region" description="Low complexity" evidence="8">
    <location>
        <begin position="209"/>
        <end position="231"/>
    </location>
</feature>
<dbReference type="OrthoDB" id="150687at2759"/>
<dbReference type="Proteomes" id="UP000663862">
    <property type="component" value="Unassembled WGS sequence"/>
</dbReference>
<dbReference type="Proteomes" id="UP000663833">
    <property type="component" value="Unassembled WGS sequence"/>
</dbReference>
<name>A0A820EWQ5_9BILA</name>
<evidence type="ECO:0000313" key="19">
    <source>
        <dbReference type="Proteomes" id="UP000663873"/>
    </source>
</evidence>
<dbReference type="EMBL" id="CAJNYV010002943">
    <property type="protein sequence ID" value="CAF3514682.1"/>
    <property type="molecule type" value="Genomic_DNA"/>
</dbReference>
<gene>
    <name evidence="7" type="primary">MED8</name>
    <name evidence="11" type="ORF">FME351_LOCUS18036</name>
    <name evidence="13" type="ORF">GRG538_LOCUS26551</name>
    <name evidence="16" type="ORF">HFQ381_LOCUS19993</name>
    <name evidence="10" type="ORF">KIK155_LOCUS16573</name>
    <name evidence="12" type="ORF">LUA448_LOCUS29421</name>
    <name evidence="18" type="ORF">QYT958_LOCUS21717</name>
    <name evidence="9" type="ORF">TIS948_LOCUS17490</name>
    <name evidence="17" type="ORF">TOA249_LOCUS8027</name>
    <name evidence="15" type="ORF">TSG867_LOCUS8179</name>
    <name evidence="14" type="ORF">UJA718_LOCUS9628</name>
</gene>
<evidence type="ECO:0000313" key="16">
    <source>
        <dbReference type="EMBL" id="CAF4399672.1"/>
    </source>
</evidence>
<dbReference type="GO" id="GO:0000978">
    <property type="term" value="F:RNA polymerase II cis-regulatory region sequence-specific DNA binding"/>
    <property type="evidence" value="ECO:0007669"/>
    <property type="project" value="TreeGrafter"/>
</dbReference>
<comment type="caution">
    <text evidence="14">The sequence shown here is derived from an EMBL/GenBank/DDBJ whole genome shotgun (WGS) entry which is preliminary data.</text>
</comment>
<comment type="subcellular location">
    <subcellularLocation>
        <location evidence="1 7">Nucleus</location>
    </subcellularLocation>
</comment>
<dbReference type="InterPro" id="IPR019364">
    <property type="entry name" value="Mediatior_Med8_fun/met"/>
</dbReference>
<dbReference type="EMBL" id="CAJOBO010001667">
    <property type="protein sequence ID" value="CAF4399672.1"/>
    <property type="molecule type" value="Genomic_DNA"/>
</dbReference>
<dbReference type="Gene3D" id="1.20.58.1710">
    <property type="match status" value="1"/>
</dbReference>
<dbReference type="EMBL" id="CAJOBQ010000333">
    <property type="protein sequence ID" value="CAF4330478.1"/>
    <property type="molecule type" value="Genomic_DNA"/>
</dbReference>
<protein>
    <recommendedName>
        <fullName evidence="7">Mediator of RNA polymerase II transcription subunit 8</fullName>
    </recommendedName>
    <alternativeName>
        <fullName evidence="7">Mediator complex subunit 8</fullName>
    </alternativeName>
</protein>
<evidence type="ECO:0000313" key="15">
    <source>
        <dbReference type="EMBL" id="CAF4330478.1"/>
    </source>
</evidence>
<dbReference type="GO" id="GO:0016592">
    <property type="term" value="C:mediator complex"/>
    <property type="evidence" value="ECO:0007669"/>
    <property type="project" value="InterPro"/>
</dbReference>
<comment type="function">
    <text evidence="7">Component of the Mediator complex, a coactivator involved in the regulated transcription of nearly all RNA polymerase II-dependent genes. Mediator functions as a bridge to convey information from gene-specific regulatory proteins to the basal RNA polymerase II transcription machinery. Mediator is recruited to promoters by direct interactions with regulatory proteins and serves as a scaffold for the assembly of a functional preinitiation complex with RNA polymerase II and the general transcription factors.</text>
</comment>
<evidence type="ECO:0000256" key="1">
    <source>
        <dbReference type="ARBA" id="ARBA00004123"/>
    </source>
</evidence>
<dbReference type="Proteomes" id="UP000663825">
    <property type="component" value="Unassembled WGS sequence"/>
</dbReference>
<dbReference type="Proteomes" id="UP000663872">
    <property type="component" value="Unassembled WGS sequence"/>
</dbReference>
<dbReference type="AlphaFoldDB" id="A0A820EWQ5"/>
<keyword evidence="19" id="KW-1185">Reference proteome</keyword>
<dbReference type="Proteomes" id="UP000663848">
    <property type="component" value="Unassembled WGS sequence"/>
</dbReference>
<reference evidence="14" key="1">
    <citation type="submission" date="2021-02" db="EMBL/GenBank/DDBJ databases">
        <authorList>
            <person name="Nowell W R."/>
        </authorList>
    </citation>
    <scope>NUCLEOTIDE SEQUENCE</scope>
</reference>
<evidence type="ECO:0000313" key="13">
    <source>
        <dbReference type="EMBL" id="CAF3673717.1"/>
    </source>
</evidence>
<dbReference type="EMBL" id="CAJOBP010001090">
    <property type="protein sequence ID" value="CAF4252388.1"/>
    <property type="molecule type" value="Genomic_DNA"/>
</dbReference>